<accession>A0A336JX60</accession>
<feature type="compositionally biased region" description="Basic residues" evidence="1">
    <location>
        <begin position="37"/>
        <end position="46"/>
    </location>
</feature>
<sequence>MPRDKYSRSPSRSKKSKRSRSRDRDRDRDYDRDYRDRKHKKSSKSSRSRDYSPEYRKKRDRSRDRSRNRHRRHSSSSSEKSTGSSNPSSRASSRYKAPTRPDRSDSRSKSSGPPSNCPPPPIISFQDERYNFQDAVSVLDATGSGNKESVAEIEKNEFVPQSFSSSSSVKKLPDKVKIDLDMETIELPPMPNQEEEVDTLFNPKFFGDEKERMQRWIKKLLSYRQPRMETN</sequence>
<reference evidence="2" key="1">
    <citation type="submission" date="2018-04" db="EMBL/GenBank/DDBJ databases">
        <authorList>
            <person name="Go L.Y."/>
            <person name="Mitchell J.A."/>
        </authorList>
    </citation>
    <scope>NUCLEOTIDE SEQUENCE</scope>
    <source>
        <tissue evidence="2">Whole organism</tissue>
    </source>
</reference>
<feature type="compositionally biased region" description="Basic and acidic residues" evidence="1">
    <location>
        <begin position="22"/>
        <end position="36"/>
    </location>
</feature>
<dbReference type="EMBL" id="UFQS01000007">
    <property type="protein sequence ID" value="SSW97079.1"/>
    <property type="molecule type" value="Genomic_DNA"/>
</dbReference>
<evidence type="ECO:0000313" key="2">
    <source>
        <dbReference type="EMBL" id="SSW97079.1"/>
    </source>
</evidence>
<organism evidence="2">
    <name type="scientific">Culicoides sonorensis</name>
    <name type="common">Biting midge</name>
    <dbReference type="NCBI Taxonomy" id="179676"/>
    <lineage>
        <taxon>Eukaryota</taxon>
        <taxon>Metazoa</taxon>
        <taxon>Ecdysozoa</taxon>
        <taxon>Arthropoda</taxon>
        <taxon>Hexapoda</taxon>
        <taxon>Insecta</taxon>
        <taxon>Pterygota</taxon>
        <taxon>Neoptera</taxon>
        <taxon>Endopterygota</taxon>
        <taxon>Diptera</taxon>
        <taxon>Nematocera</taxon>
        <taxon>Chironomoidea</taxon>
        <taxon>Ceratopogonidae</taxon>
        <taxon>Ceratopogoninae</taxon>
        <taxon>Culicoides</taxon>
        <taxon>Monoculicoides</taxon>
    </lineage>
</organism>
<feature type="compositionally biased region" description="Low complexity" evidence="1">
    <location>
        <begin position="75"/>
        <end position="92"/>
    </location>
</feature>
<name>A0A336JX60_CULSO</name>
<dbReference type="OMA" id="NYRQKYM"/>
<feature type="compositionally biased region" description="Basic and acidic residues" evidence="1">
    <location>
        <begin position="99"/>
        <end position="108"/>
    </location>
</feature>
<dbReference type="EMBL" id="UFQT01000007">
    <property type="protein sequence ID" value="SSX17465.1"/>
    <property type="molecule type" value="Genomic_DNA"/>
</dbReference>
<feature type="region of interest" description="Disordered" evidence="1">
    <location>
        <begin position="1"/>
        <end position="129"/>
    </location>
</feature>
<reference evidence="3" key="2">
    <citation type="submission" date="2018-07" db="EMBL/GenBank/DDBJ databases">
        <authorList>
            <person name="Quirk P.G."/>
            <person name="Krulwich T.A."/>
        </authorList>
    </citation>
    <scope>NUCLEOTIDE SEQUENCE</scope>
</reference>
<protein>
    <submittedName>
        <fullName evidence="2">CSON014410 protein</fullName>
    </submittedName>
</protein>
<feature type="compositionally biased region" description="Basic residues" evidence="1">
    <location>
        <begin position="11"/>
        <end position="21"/>
    </location>
</feature>
<dbReference type="VEuPathDB" id="VectorBase:CSON014410"/>
<gene>
    <name evidence="2" type="primary">CSON014410</name>
</gene>
<evidence type="ECO:0000313" key="3">
    <source>
        <dbReference type="EMBL" id="SSX17465.1"/>
    </source>
</evidence>
<feature type="compositionally biased region" description="Basic and acidic residues" evidence="1">
    <location>
        <begin position="47"/>
        <end position="65"/>
    </location>
</feature>
<proteinExistence type="predicted"/>
<evidence type="ECO:0000256" key="1">
    <source>
        <dbReference type="SAM" id="MobiDB-lite"/>
    </source>
</evidence>
<dbReference type="AlphaFoldDB" id="A0A336JX60"/>